<protein>
    <submittedName>
        <fullName evidence="1">Uncharacterized protein</fullName>
    </submittedName>
</protein>
<organism evidence="1 2">
    <name type="scientific">Olivibacter domesticus</name>
    <name type="common">Pseudosphingobacterium domesticum</name>
    <dbReference type="NCBI Taxonomy" id="407022"/>
    <lineage>
        <taxon>Bacteria</taxon>
        <taxon>Pseudomonadati</taxon>
        <taxon>Bacteroidota</taxon>
        <taxon>Sphingobacteriia</taxon>
        <taxon>Sphingobacteriales</taxon>
        <taxon>Sphingobacteriaceae</taxon>
        <taxon>Olivibacter</taxon>
    </lineage>
</organism>
<dbReference type="STRING" id="407022.SAMN05661044_05523"/>
<sequence>MELNTPIISTEMLTDKELNIYKGLDNRPYGELLARKVTRKLMNNPVKSNGGYYSGNGLHFAHRDYCGIGLYFFEEKFVLGEVNDGMGPYPILVTFDNEAAFVMWLANQSNQSMSLIAGDKYPSSKFNNQTITRLRLEWYIEDHYDAGWNAYCTYVRKREETQTKP</sequence>
<evidence type="ECO:0000313" key="1">
    <source>
        <dbReference type="EMBL" id="SEM56860.1"/>
    </source>
</evidence>
<evidence type="ECO:0000313" key="2">
    <source>
        <dbReference type="Proteomes" id="UP000199421"/>
    </source>
</evidence>
<dbReference type="RefSeq" id="WP_093332888.1">
    <property type="nucleotide sequence ID" value="NZ_FOAF01000016.1"/>
</dbReference>
<gene>
    <name evidence="1" type="ORF">SAMN05661044_05523</name>
</gene>
<accession>A0A1H7ZEN8</accession>
<dbReference type="Proteomes" id="UP000199421">
    <property type="component" value="Unassembled WGS sequence"/>
</dbReference>
<proteinExistence type="predicted"/>
<dbReference type="AlphaFoldDB" id="A0A1H7ZEN8"/>
<dbReference type="OrthoDB" id="882345at2"/>
<keyword evidence="2" id="KW-1185">Reference proteome</keyword>
<name>A0A1H7ZEN8_OLID1</name>
<dbReference type="EMBL" id="FOAF01000016">
    <property type="protein sequence ID" value="SEM56860.1"/>
    <property type="molecule type" value="Genomic_DNA"/>
</dbReference>
<reference evidence="2" key="1">
    <citation type="submission" date="2016-10" db="EMBL/GenBank/DDBJ databases">
        <authorList>
            <person name="Varghese N."/>
            <person name="Submissions S."/>
        </authorList>
    </citation>
    <scope>NUCLEOTIDE SEQUENCE [LARGE SCALE GENOMIC DNA]</scope>
    <source>
        <strain evidence="2">DSM 18733</strain>
    </source>
</reference>